<protein>
    <submittedName>
        <fullName evidence="1">Uncharacterized protein</fullName>
    </submittedName>
</protein>
<proteinExistence type="predicted"/>
<gene>
    <name evidence="1" type="ORF">P154DRAFT_327787</name>
</gene>
<evidence type="ECO:0000313" key="1">
    <source>
        <dbReference type="EMBL" id="KAF1996033.1"/>
    </source>
</evidence>
<reference evidence="1" key="1">
    <citation type="journal article" date="2020" name="Stud. Mycol.">
        <title>101 Dothideomycetes genomes: a test case for predicting lifestyles and emergence of pathogens.</title>
        <authorList>
            <person name="Haridas S."/>
            <person name="Albert R."/>
            <person name="Binder M."/>
            <person name="Bloem J."/>
            <person name="Labutti K."/>
            <person name="Salamov A."/>
            <person name="Andreopoulos B."/>
            <person name="Baker S."/>
            <person name="Barry K."/>
            <person name="Bills G."/>
            <person name="Bluhm B."/>
            <person name="Cannon C."/>
            <person name="Castanera R."/>
            <person name="Culley D."/>
            <person name="Daum C."/>
            <person name="Ezra D."/>
            <person name="Gonzalez J."/>
            <person name="Henrissat B."/>
            <person name="Kuo A."/>
            <person name="Liang C."/>
            <person name="Lipzen A."/>
            <person name="Lutzoni F."/>
            <person name="Magnuson J."/>
            <person name="Mondo S."/>
            <person name="Nolan M."/>
            <person name="Ohm R."/>
            <person name="Pangilinan J."/>
            <person name="Park H.-J."/>
            <person name="Ramirez L."/>
            <person name="Alfaro M."/>
            <person name="Sun H."/>
            <person name="Tritt A."/>
            <person name="Yoshinaga Y."/>
            <person name="Zwiers L.-H."/>
            <person name="Turgeon B."/>
            <person name="Goodwin S."/>
            <person name="Spatafora J."/>
            <person name="Crous P."/>
            <person name="Grigoriev I."/>
        </authorList>
    </citation>
    <scope>NUCLEOTIDE SEQUENCE</scope>
    <source>
        <strain evidence="1">CBS 123094</strain>
    </source>
</reference>
<organism evidence="1 2">
    <name type="scientific">Amniculicola lignicola CBS 123094</name>
    <dbReference type="NCBI Taxonomy" id="1392246"/>
    <lineage>
        <taxon>Eukaryota</taxon>
        <taxon>Fungi</taxon>
        <taxon>Dikarya</taxon>
        <taxon>Ascomycota</taxon>
        <taxon>Pezizomycotina</taxon>
        <taxon>Dothideomycetes</taxon>
        <taxon>Pleosporomycetidae</taxon>
        <taxon>Pleosporales</taxon>
        <taxon>Amniculicolaceae</taxon>
        <taxon>Amniculicola</taxon>
    </lineage>
</organism>
<dbReference type="AlphaFoldDB" id="A0A6A5W2J2"/>
<accession>A0A6A5W2J2</accession>
<name>A0A6A5W2J2_9PLEO</name>
<dbReference type="OrthoDB" id="2997776at2759"/>
<dbReference type="EMBL" id="ML977630">
    <property type="protein sequence ID" value="KAF1996033.1"/>
    <property type="molecule type" value="Genomic_DNA"/>
</dbReference>
<evidence type="ECO:0000313" key="2">
    <source>
        <dbReference type="Proteomes" id="UP000799779"/>
    </source>
</evidence>
<dbReference type="Proteomes" id="UP000799779">
    <property type="component" value="Unassembled WGS sequence"/>
</dbReference>
<keyword evidence="2" id="KW-1185">Reference proteome</keyword>
<sequence length="223" mass="25698">MAPPLKVPPHLPRELKDVILTHLIHHPSHTRNPAYQWTVLRHLTPYHRRQLELYFRTFWLPTLILTIYYRKSVSVDFRAERMHKDGRTVRFRAREGWDELMKEFGYGKEADVEICWTRRIWRGIAGGNLYEAAAGASGLRMVWRLGVGEGVLNGGLGGGWIVSDALVRGIRVGDGGEFIWVDWRAVFDEILGDEMRMRKWTETLVGTRLGFRRVGSRVLGCAS</sequence>